<sequence>MSESDKKEKSTVNTGVFGNTHYDINERDFLQRELLKKLDSDAISKRPGPNGQNVHYIETWKAIELANLTFGFNGWSSSIMEISNDFVEQTQQGKFNCGVSAIIRVSLKDGSFHEDIGYGTSDNQKQRGAAIEQAKKTAVSDGLKRALRNFGNALGLTIYDRDHLKQITKPTLKKPGQATNQPKPTNPYFSQSFGTQSPSSSLPVINTTQQHLESIASADYSQTVGSTHVKEENESSLNIDDDLDLDGSAIPESPQPETTTSATNQTPVFQRPSNPSQNQTPPVFQRPSPNQAFKRPANPEASPPNQPANKKTK</sequence>
<evidence type="ECO:0000256" key="2">
    <source>
        <dbReference type="ARBA" id="ARBA00022763"/>
    </source>
</evidence>
<dbReference type="KEGG" id="ngr:NAEGRDRAFT_59017"/>
<dbReference type="GO" id="GO:0045002">
    <property type="term" value="P:double-strand break repair via single-strand annealing"/>
    <property type="evidence" value="ECO:0007669"/>
    <property type="project" value="TreeGrafter"/>
</dbReference>
<feature type="region of interest" description="Disordered" evidence="5">
    <location>
        <begin position="170"/>
        <end position="203"/>
    </location>
</feature>
<dbReference type="STRING" id="5762.D2VRG2"/>
<feature type="compositionally biased region" description="Polar residues" evidence="5">
    <location>
        <begin position="255"/>
        <end position="291"/>
    </location>
</feature>
<gene>
    <name evidence="6" type="ORF">NAEGRDRAFT_59017</name>
</gene>
<dbReference type="GeneID" id="8854938"/>
<evidence type="ECO:0000256" key="5">
    <source>
        <dbReference type="SAM" id="MobiDB-lite"/>
    </source>
</evidence>
<evidence type="ECO:0000256" key="1">
    <source>
        <dbReference type="ARBA" id="ARBA00006638"/>
    </source>
</evidence>
<dbReference type="eggNOG" id="KOG4141">
    <property type="taxonomic scope" value="Eukaryota"/>
</dbReference>
<dbReference type="VEuPathDB" id="AmoebaDB:NAEGRDRAFT_59017"/>
<dbReference type="SUPFAM" id="SSF54768">
    <property type="entry name" value="dsRNA-binding domain-like"/>
    <property type="match status" value="1"/>
</dbReference>
<keyword evidence="2" id="KW-0227">DNA damage</keyword>
<protein>
    <submittedName>
        <fullName evidence="6">Rad52/22 domain-containing protein</fullName>
    </submittedName>
</protein>
<comment type="similarity">
    <text evidence="1">Belongs to the RAD52 family.</text>
</comment>
<dbReference type="OrthoDB" id="206565at2759"/>
<dbReference type="InterPro" id="IPR042525">
    <property type="entry name" value="Rad52_Rad59_Rad22_sf"/>
</dbReference>
<keyword evidence="3" id="KW-0233">DNA recombination</keyword>
<dbReference type="OMA" id="YGTSDNQ"/>
<dbReference type="Gene3D" id="3.30.390.80">
    <property type="entry name" value="DNA repair protein Rad52/59/22"/>
    <property type="match status" value="1"/>
</dbReference>
<name>D2VRG2_NAEGR</name>
<dbReference type="InterPro" id="IPR041247">
    <property type="entry name" value="Rad52_fam"/>
</dbReference>
<dbReference type="PANTHER" id="PTHR12132:SF1">
    <property type="entry name" value="DNA REPAIR PROTEIN RAD52 HOMOLOG"/>
    <property type="match status" value="1"/>
</dbReference>
<keyword evidence="4" id="KW-0234">DNA repair</keyword>
<feature type="compositionally biased region" description="Low complexity" evidence="5">
    <location>
        <begin position="189"/>
        <end position="201"/>
    </location>
</feature>
<dbReference type="GO" id="GO:0000724">
    <property type="term" value="P:double-strand break repair via homologous recombination"/>
    <property type="evidence" value="ECO:0007669"/>
    <property type="project" value="TreeGrafter"/>
</dbReference>
<dbReference type="RefSeq" id="XP_002673411.1">
    <property type="nucleotide sequence ID" value="XM_002673365.1"/>
</dbReference>
<dbReference type="EMBL" id="GG738891">
    <property type="protein sequence ID" value="EFC40667.1"/>
    <property type="molecule type" value="Genomic_DNA"/>
</dbReference>
<dbReference type="Proteomes" id="UP000006671">
    <property type="component" value="Unassembled WGS sequence"/>
</dbReference>
<dbReference type="AlphaFoldDB" id="D2VRG2"/>
<reference evidence="6 7" key="1">
    <citation type="journal article" date="2010" name="Cell">
        <title>The genome of Naegleria gruberi illuminates early eukaryotic versatility.</title>
        <authorList>
            <person name="Fritz-Laylin L.K."/>
            <person name="Prochnik S.E."/>
            <person name="Ginger M.L."/>
            <person name="Dacks J.B."/>
            <person name="Carpenter M.L."/>
            <person name="Field M.C."/>
            <person name="Kuo A."/>
            <person name="Paredez A."/>
            <person name="Chapman J."/>
            <person name="Pham J."/>
            <person name="Shu S."/>
            <person name="Neupane R."/>
            <person name="Cipriano M."/>
            <person name="Mancuso J."/>
            <person name="Tu H."/>
            <person name="Salamov A."/>
            <person name="Lindquist E."/>
            <person name="Shapiro H."/>
            <person name="Lucas S."/>
            <person name="Grigoriev I.V."/>
            <person name="Cande W.Z."/>
            <person name="Fulton C."/>
            <person name="Rokhsar D.S."/>
            <person name="Dawson S.C."/>
        </authorList>
    </citation>
    <scope>NUCLEOTIDE SEQUENCE [LARGE SCALE GENOMIC DNA]</scope>
    <source>
        <strain evidence="6 7">NEG-M</strain>
    </source>
</reference>
<keyword evidence="7" id="KW-1185">Reference proteome</keyword>
<dbReference type="GO" id="GO:0006312">
    <property type="term" value="P:mitotic recombination"/>
    <property type="evidence" value="ECO:0007669"/>
    <property type="project" value="TreeGrafter"/>
</dbReference>
<proteinExistence type="inferred from homology"/>
<dbReference type="GO" id="GO:0005634">
    <property type="term" value="C:nucleus"/>
    <property type="evidence" value="ECO:0007669"/>
    <property type="project" value="TreeGrafter"/>
</dbReference>
<accession>D2VRG2</accession>
<evidence type="ECO:0000256" key="3">
    <source>
        <dbReference type="ARBA" id="ARBA00023172"/>
    </source>
</evidence>
<organism evidence="7">
    <name type="scientific">Naegleria gruberi</name>
    <name type="common">Amoeba</name>
    <dbReference type="NCBI Taxonomy" id="5762"/>
    <lineage>
        <taxon>Eukaryota</taxon>
        <taxon>Discoba</taxon>
        <taxon>Heterolobosea</taxon>
        <taxon>Tetramitia</taxon>
        <taxon>Eutetramitia</taxon>
        <taxon>Vahlkampfiidae</taxon>
        <taxon>Naegleria</taxon>
    </lineage>
</organism>
<dbReference type="FunFam" id="3.30.390.80:FF:000001">
    <property type="entry name" value="DNA repair protein RAD52 homolog"/>
    <property type="match status" value="1"/>
</dbReference>
<evidence type="ECO:0000313" key="6">
    <source>
        <dbReference type="EMBL" id="EFC40667.1"/>
    </source>
</evidence>
<dbReference type="InParanoid" id="D2VRG2"/>
<dbReference type="PANTHER" id="PTHR12132">
    <property type="entry name" value="DNA REPAIR AND RECOMBINATION PROTEIN RAD52, RAD59"/>
    <property type="match status" value="1"/>
</dbReference>
<dbReference type="InterPro" id="IPR007232">
    <property type="entry name" value="Rad52_Rad59_Rad22"/>
</dbReference>
<feature type="region of interest" description="Disordered" evidence="5">
    <location>
        <begin position="223"/>
        <end position="313"/>
    </location>
</feature>
<evidence type="ECO:0000256" key="4">
    <source>
        <dbReference type="ARBA" id="ARBA00023204"/>
    </source>
</evidence>
<evidence type="ECO:0000313" key="7">
    <source>
        <dbReference type="Proteomes" id="UP000006671"/>
    </source>
</evidence>
<dbReference type="FunCoup" id="D2VRG2">
    <property type="interactions" value="248"/>
</dbReference>
<dbReference type="Pfam" id="PF04098">
    <property type="entry name" value="Rad52_Rad22"/>
    <property type="match status" value="1"/>
</dbReference>